<dbReference type="Proteomes" id="UP000670152">
    <property type="component" value="Unassembled WGS sequence"/>
</dbReference>
<dbReference type="AlphaFoldDB" id="A0A836JS36"/>
<evidence type="ECO:0000259" key="1">
    <source>
        <dbReference type="Pfam" id="PF13638"/>
    </source>
</evidence>
<dbReference type="SUPFAM" id="SSF88723">
    <property type="entry name" value="PIN domain-like"/>
    <property type="match status" value="1"/>
</dbReference>
<comment type="caution">
    <text evidence="2">The sequence shown here is derived from an EMBL/GenBank/DDBJ whole genome shotgun (WGS) entry which is preliminary data.</text>
</comment>
<proteinExistence type="predicted"/>
<dbReference type="OrthoDB" id="372421at2759"/>
<protein>
    <submittedName>
        <fullName evidence="2">RRP44 exonuclease</fullName>
    </submittedName>
</protein>
<keyword evidence="2" id="KW-0540">Nuclease</keyword>
<sequence length="145" mass="16908">VDMLTTKVFFRKTKGGNIFKTVREHYLRDDIYCGSKTCMKCKARPRDMVLDMEDAGAKSSLIPSPYFLVLDTNIILDQIDILEENVITNVIILQTVLEEIRHKSATVYKKLKHIIGNATRNFFLFINEHHRYMYNNLHRGGRLCI</sequence>
<organism evidence="2 3">
    <name type="scientific">Acromyrmex heyeri</name>
    <dbReference type="NCBI Taxonomy" id="230685"/>
    <lineage>
        <taxon>Eukaryota</taxon>
        <taxon>Metazoa</taxon>
        <taxon>Ecdysozoa</taxon>
        <taxon>Arthropoda</taxon>
        <taxon>Hexapoda</taxon>
        <taxon>Insecta</taxon>
        <taxon>Pterygota</taxon>
        <taxon>Neoptera</taxon>
        <taxon>Endopterygota</taxon>
        <taxon>Hymenoptera</taxon>
        <taxon>Apocrita</taxon>
        <taxon>Aculeata</taxon>
        <taxon>Formicoidea</taxon>
        <taxon>Formicidae</taxon>
        <taxon>Myrmicinae</taxon>
        <taxon>Acromyrmex</taxon>
    </lineage>
</organism>
<evidence type="ECO:0000313" key="2">
    <source>
        <dbReference type="EMBL" id="KAG5329946.1"/>
    </source>
</evidence>
<feature type="domain" description="PIN" evidence="1">
    <location>
        <begin position="68"/>
        <end position="122"/>
    </location>
</feature>
<dbReference type="CDD" id="cd09862">
    <property type="entry name" value="PIN_Rrp44-like"/>
    <property type="match status" value="1"/>
</dbReference>
<keyword evidence="3" id="KW-1185">Reference proteome</keyword>
<evidence type="ECO:0000313" key="3">
    <source>
        <dbReference type="Proteomes" id="UP000670152"/>
    </source>
</evidence>
<name>A0A836JS36_9HYME</name>
<dbReference type="Gene3D" id="3.40.50.1010">
    <property type="entry name" value="5'-nuclease"/>
    <property type="match status" value="1"/>
</dbReference>
<feature type="non-terminal residue" evidence="2">
    <location>
        <position position="145"/>
    </location>
</feature>
<dbReference type="Pfam" id="PF13638">
    <property type="entry name" value="PIN_4"/>
    <property type="match status" value="1"/>
</dbReference>
<reference evidence="2 3" key="1">
    <citation type="submission" date="2020-02" db="EMBL/GenBank/DDBJ databases">
        <title>Relaxed selection underlies rapid genomic changes in the transitions from sociality to social parasitism in ants.</title>
        <authorList>
            <person name="Bi X."/>
        </authorList>
    </citation>
    <scope>NUCLEOTIDE SEQUENCE [LARGE SCALE GENOMIC DNA]</scope>
    <source>
        <strain evidence="2">BGI-DK2014b</strain>
        <tissue evidence="2">Whole body</tissue>
    </source>
</reference>
<keyword evidence="2" id="KW-0269">Exonuclease</keyword>
<dbReference type="InterPro" id="IPR002716">
    <property type="entry name" value="PIN_dom"/>
</dbReference>
<feature type="non-terminal residue" evidence="2">
    <location>
        <position position="1"/>
    </location>
</feature>
<gene>
    <name evidence="2" type="primary">Dis3_0</name>
    <name evidence="2" type="ORF">G6Z77_0002027</name>
</gene>
<accession>A0A836JS36</accession>
<dbReference type="EMBL" id="JAANIB010006018">
    <property type="protein sequence ID" value="KAG5329946.1"/>
    <property type="molecule type" value="Genomic_DNA"/>
</dbReference>
<dbReference type="GO" id="GO:0004527">
    <property type="term" value="F:exonuclease activity"/>
    <property type="evidence" value="ECO:0007669"/>
    <property type="project" value="UniProtKB-KW"/>
</dbReference>
<dbReference type="InterPro" id="IPR029060">
    <property type="entry name" value="PIN-like_dom_sf"/>
</dbReference>
<keyword evidence="2" id="KW-0378">Hydrolase</keyword>